<dbReference type="OrthoDB" id="745247at2759"/>
<accession>A0A7J7D189</accession>
<protein>
    <recommendedName>
        <fullName evidence="4">Transmembrane protein</fullName>
    </recommendedName>
</protein>
<evidence type="ECO:0000313" key="3">
    <source>
        <dbReference type="Proteomes" id="UP000593562"/>
    </source>
</evidence>
<organism evidence="2 3">
    <name type="scientific">Tripterygium wilfordii</name>
    <name type="common">Thunder God vine</name>
    <dbReference type="NCBI Taxonomy" id="458696"/>
    <lineage>
        <taxon>Eukaryota</taxon>
        <taxon>Viridiplantae</taxon>
        <taxon>Streptophyta</taxon>
        <taxon>Embryophyta</taxon>
        <taxon>Tracheophyta</taxon>
        <taxon>Spermatophyta</taxon>
        <taxon>Magnoliopsida</taxon>
        <taxon>eudicotyledons</taxon>
        <taxon>Gunneridae</taxon>
        <taxon>Pentapetalae</taxon>
        <taxon>rosids</taxon>
        <taxon>fabids</taxon>
        <taxon>Celastrales</taxon>
        <taxon>Celastraceae</taxon>
        <taxon>Tripterygium</taxon>
    </lineage>
</organism>
<dbReference type="SUPFAM" id="SSF53335">
    <property type="entry name" value="S-adenosyl-L-methionine-dependent methyltransferases"/>
    <property type="match status" value="1"/>
</dbReference>
<keyword evidence="1" id="KW-0472">Membrane</keyword>
<keyword evidence="1" id="KW-1133">Transmembrane helix</keyword>
<name>A0A7J7D189_TRIWF</name>
<gene>
    <name evidence="2" type="ORF">HS088_TW11G00154</name>
</gene>
<evidence type="ECO:0008006" key="4">
    <source>
        <dbReference type="Google" id="ProtNLM"/>
    </source>
</evidence>
<sequence length="257" mass="28764">MSRRPGNPARRYADGGLYSSKSRSSPLLSVGLIVLGGVLVILYLSRGSGGIRSKEALSQVEGDFSCTSEVQRAIPVLKEAYGDRMRKILHVGPDTCSVVFKLLDEKEIEAWGVDPYDIEDADNHCKALVQRGFVRVADIKFPLPYKPNSFSHIIVSDALDYLSPKYLNKTLPDFARVSSDGIIIFTGYPRQQKNKVADVSKFGRAAKLRSSTWWERFFGQTSLVENQHAAKKFEEVATKNSYTPKCQIFHLTISRLK</sequence>
<dbReference type="InParanoid" id="A0A7J7D189"/>
<dbReference type="PANTHER" id="PTHR34208">
    <property type="entry name" value="S-ADENOSYL-L-METHIONINE-DEPENDENT METHYLTRANSFERASE-RELATED"/>
    <property type="match status" value="1"/>
</dbReference>
<dbReference type="InterPro" id="IPR044689">
    <property type="entry name" value="CGR2/3"/>
</dbReference>
<feature type="transmembrane region" description="Helical" evidence="1">
    <location>
        <begin position="27"/>
        <end position="44"/>
    </location>
</feature>
<reference evidence="2 3" key="1">
    <citation type="journal article" date="2020" name="Nat. Commun.">
        <title>Genome of Tripterygium wilfordii and identification of cytochrome P450 involved in triptolide biosynthesis.</title>
        <authorList>
            <person name="Tu L."/>
            <person name="Su P."/>
            <person name="Zhang Z."/>
            <person name="Gao L."/>
            <person name="Wang J."/>
            <person name="Hu T."/>
            <person name="Zhou J."/>
            <person name="Zhang Y."/>
            <person name="Zhao Y."/>
            <person name="Liu Y."/>
            <person name="Song Y."/>
            <person name="Tong Y."/>
            <person name="Lu Y."/>
            <person name="Yang J."/>
            <person name="Xu C."/>
            <person name="Jia M."/>
            <person name="Peters R.J."/>
            <person name="Huang L."/>
            <person name="Gao W."/>
        </authorList>
    </citation>
    <scope>NUCLEOTIDE SEQUENCE [LARGE SCALE GENOMIC DNA]</scope>
    <source>
        <strain evidence="3">cv. XIE 37</strain>
        <tissue evidence="2">Leaf</tissue>
    </source>
</reference>
<proteinExistence type="predicted"/>
<keyword evidence="1" id="KW-0812">Transmembrane</keyword>
<dbReference type="Proteomes" id="UP000593562">
    <property type="component" value="Unassembled WGS sequence"/>
</dbReference>
<dbReference type="PANTHER" id="PTHR34208:SF15">
    <property type="entry name" value="PROTEIN, PUTATIVE-RELATED"/>
    <property type="match status" value="1"/>
</dbReference>
<dbReference type="GO" id="GO:0045488">
    <property type="term" value="P:pectin metabolic process"/>
    <property type="evidence" value="ECO:0007669"/>
    <property type="project" value="InterPro"/>
</dbReference>
<dbReference type="InterPro" id="IPR029063">
    <property type="entry name" value="SAM-dependent_MTases_sf"/>
</dbReference>
<dbReference type="GO" id="GO:0008168">
    <property type="term" value="F:methyltransferase activity"/>
    <property type="evidence" value="ECO:0007669"/>
    <property type="project" value="InterPro"/>
</dbReference>
<evidence type="ECO:0000313" key="2">
    <source>
        <dbReference type="EMBL" id="KAF5740090.1"/>
    </source>
</evidence>
<dbReference type="Gene3D" id="3.40.50.150">
    <property type="entry name" value="Vaccinia Virus protein VP39"/>
    <property type="match status" value="1"/>
</dbReference>
<evidence type="ECO:0000256" key="1">
    <source>
        <dbReference type="SAM" id="Phobius"/>
    </source>
</evidence>
<comment type="caution">
    <text evidence="2">The sequence shown here is derived from an EMBL/GenBank/DDBJ whole genome shotgun (WGS) entry which is preliminary data.</text>
</comment>
<dbReference type="AlphaFoldDB" id="A0A7J7D189"/>
<keyword evidence="3" id="KW-1185">Reference proteome</keyword>
<dbReference type="EMBL" id="JAAARO010000011">
    <property type="protein sequence ID" value="KAF5740090.1"/>
    <property type="molecule type" value="Genomic_DNA"/>
</dbReference>